<evidence type="ECO:0000313" key="1">
    <source>
        <dbReference type="Proteomes" id="UP001652620"/>
    </source>
</evidence>
<name>A0ABM3JFT9_BACDO</name>
<proteinExistence type="predicted"/>
<gene>
    <name evidence="2" type="primary">LOC125777367</name>
</gene>
<keyword evidence="1" id="KW-1185">Reference proteome</keyword>
<dbReference type="GeneID" id="125777367"/>
<dbReference type="RefSeq" id="XP_049308088.1">
    <property type="nucleotide sequence ID" value="XM_049452131.1"/>
</dbReference>
<dbReference type="PANTHER" id="PTHR33053:SF24">
    <property type="entry name" value="TRANSPOSASE DOMAIN-CONTAINING PROTEIN"/>
    <property type="match status" value="1"/>
</dbReference>
<reference evidence="2" key="1">
    <citation type="submission" date="2025-08" db="UniProtKB">
        <authorList>
            <consortium name="RefSeq"/>
        </authorList>
    </citation>
    <scope>IDENTIFICATION</scope>
    <source>
        <tissue evidence="2">Adult</tissue>
    </source>
</reference>
<accession>A0ABM3JFT9</accession>
<sequence length="331" mass="38687">MHVVCLGVMKALLGSWIKVKNRNYSLQQNDIRKLNTEFQSIARYIPRDLCRKPRDLKEIDCFKATEFRQFLLYTGQVVLKDILSEERYIHFLQLSLAMRILLNAEDCVQNNKCAEERIKDFLLRVPVLYDDLMLTYNCHCLSHLARDSKHFGSLETTSAFNFENKLGKIKKLVKKNNNVPSQIYNRLVEQSLHGNHHTNIVSKKSTIQSDGIYKFVKTKNFYLSSIAPENFYLVQKLIFKLISISRSADNDFVLHGLRVQDLHNLYNKPLQSSLFNIYRAENLSFNKTPNHHTLDEVTSKCLCFYTRSSYIFVPLIADHVAEQSQLHRRPH</sequence>
<evidence type="ECO:0000313" key="2">
    <source>
        <dbReference type="RefSeq" id="XP_049308088.1"/>
    </source>
</evidence>
<organism evidence="1 2">
    <name type="scientific">Bactrocera dorsalis</name>
    <name type="common">Oriental fruit fly</name>
    <name type="synonym">Dacus dorsalis</name>
    <dbReference type="NCBI Taxonomy" id="27457"/>
    <lineage>
        <taxon>Eukaryota</taxon>
        <taxon>Metazoa</taxon>
        <taxon>Ecdysozoa</taxon>
        <taxon>Arthropoda</taxon>
        <taxon>Hexapoda</taxon>
        <taxon>Insecta</taxon>
        <taxon>Pterygota</taxon>
        <taxon>Neoptera</taxon>
        <taxon>Endopterygota</taxon>
        <taxon>Diptera</taxon>
        <taxon>Brachycera</taxon>
        <taxon>Muscomorpha</taxon>
        <taxon>Tephritoidea</taxon>
        <taxon>Tephritidae</taxon>
        <taxon>Bactrocera</taxon>
        <taxon>Bactrocera</taxon>
    </lineage>
</organism>
<protein>
    <submittedName>
        <fullName evidence="2">Uncharacterized protein LOC125777367</fullName>
    </submittedName>
</protein>
<dbReference type="Proteomes" id="UP001652620">
    <property type="component" value="Chromosome 3"/>
</dbReference>
<dbReference type="PANTHER" id="PTHR33053">
    <property type="entry name" value="PROTEIN, PUTATIVE-RELATED"/>
    <property type="match status" value="1"/>
</dbReference>